<gene>
    <name evidence="1" type="ORF">DKT75_20125</name>
</gene>
<evidence type="ECO:0000313" key="2">
    <source>
        <dbReference type="Proteomes" id="UP000245506"/>
    </source>
</evidence>
<dbReference type="Proteomes" id="UP000245506">
    <property type="component" value="Unassembled WGS sequence"/>
</dbReference>
<evidence type="ECO:0000313" key="1">
    <source>
        <dbReference type="EMBL" id="PWQ93910.1"/>
    </source>
</evidence>
<comment type="caution">
    <text evidence="1">The sequence shown here is derived from an EMBL/GenBank/DDBJ whole genome shotgun (WGS) entry which is preliminary data.</text>
</comment>
<organism evidence="1 2">
    <name type="scientific">Leucothrix arctica</name>
    <dbReference type="NCBI Taxonomy" id="1481894"/>
    <lineage>
        <taxon>Bacteria</taxon>
        <taxon>Pseudomonadati</taxon>
        <taxon>Pseudomonadota</taxon>
        <taxon>Gammaproteobacteria</taxon>
        <taxon>Thiotrichales</taxon>
        <taxon>Thiotrichaceae</taxon>
        <taxon>Leucothrix</taxon>
    </lineage>
</organism>
<name>A0A317CC13_9GAMM</name>
<reference evidence="1 2" key="1">
    <citation type="submission" date="2018-05" db="EMBL/GenBank/DDBJ databases">
        <title>Leucothrix arctica sp. nov., isolated from Arctic seawater.</title>
        <authorList>
            <person name="Choi A."/>
            <person name="Baek K."/>
        </authorList>
    </citation>
    <scope>NUCLEOTIDE SEQUENCE [LARGE SCALE GENOMIC DNA]</scope>
    <source>
        <strain evidence="1 2">IMCC9719</strain>
    </source>
</reference>
<accession>A0A317CC13</accession>
<proteinExistence type="predicted"/>
<protein>
    <submittedName>
        <fullName evidence="1">Uncharacterized protein</fullName>
    </submittedName>
</protein>
<dbReference type="EMBL" id="QGKL01000042">
    <property type="protein sequence ID" value="PWQ93910.1"/>
    <property type="molecule type" value="Genomic_DNA"/>
</dbReference>
<keyword evidence="2" id="KW-1185">Reference proteome</keyword>
<sequence length="73" mass="8526">MNKKIYGRLNFIKIVPESTFDDMYLISIQKFYDFDNINIIAISEVNHCNKKYSGDILTSLLNILLNLIPPQPY</sequence>
<dbReference type="AlphaFoldDB" id="A0A317CC13"/>